<dbReference type="InterPro" id="IPR036390">
    <property type="entry name" value="WH_DNA-bd_sf"/>
</dbReference>
<protein>
    <submittedName>
        <fullName evidence="6">LysR family transcriptional regulator</fullName>
    </submittedName>
</protein>
<dbReference type="PANTHER" id="PTHR30126:SF2">
    <property type="entry name" value="HTH-TYPE TRANSCRIPTIONAL REGULATOR YJIE"/>
    <property type="match status" value="1"/>
</dbReference>
<keyword evidence="7" id="KW-1185">Reference proteome</keyword>
<gene>
    <name evidence="6" type="ORF">M8A51_17265</name>
</gene>
<dbReference type="InterPro" id="IPR036388">
    <property type="entry name" value="WH-like_DNA-bd_sf"/>
</dbReference>
<comment type="caution">
    <text evidence="6">The sequence shown here is derived from an EMBL/GenBank/DDBJ whole genome shotgun (WGS) entry which is preliminary data.</text>
</comment>
<evidence type="ECO:0000259" key="5">
    <source>
        <dbReference type="PROSITE" id="PS50931"/>
    </source>
</evidence>
<dbReference type="Proteomes" id="UP001165541">
    <property type="component" value="Unassembled WGS sequence"/>
</dbReference>
<dbReference type="Pfam" id="PF03466">
    <property type="entry name" value="LysR_substrate"/>
    <property type="match status" value="1"/>
</dbReference>
<keyword evidence="4" id="KW-0804">Transcription</keyword>
<dbReference type="SUPFAM" id="SSF53850">
    <property type="entry name" value="Periplasmic binding protein-like II"/>
    <property type="match status" value="1"/>
</dbReference>
<evidence type="ECO:0000313" key="7">
    <source>
        <dbReference type="Proteomes" id="UP001165541"/>
    </source>
</evidence>
<organism evidence="6 7">
    <name type="scientific">Caldimonas mangrovi</name>
    <dbReference type="NCBI Taxonomy" id="2944811"/>
    <lineage>
        <taxon>Bacteria</taxon>
        <taxon>Pseudomonadati</taxon>
        <taxon>Pseudomonadota</taxon>
        <taxon>Betaproteobacteria</taxon>
        <taxon>Burkholderiales</taxon>
        <taxon>Sphaerotilaceae</taxon>
        <taxon>Caldimonas</taxon>
    </lineage>
</organism>
<dbReference type="Gene3D" id="1.10.10.10">
    <property type="entry name" value="Winged helix-like DNA-binding domain superfamily/Winged helix DNA-binding domain"/>
    <property type="match status" value="1"/>
</dbReference>
<evidence type="ECO:0000256" key="1">
    <source>
        <dbReference type="ARBA" id="ARBA00009437"/>
    </source>
</evidence>
<evidence type="ECO:0000256" key="3">
    <source>
        <dbReference type="ARBA" id="ARBA00023125"/>
    </source>
</evidence>
<dbReference type="RefSeq" id="WP_251779765.1">
    <property type="nucleotide sequence ID" value="NZ_JAMKFE010000011.1"/>
</dbReference>
<dbReference type="EMBL" id="JAMKFE010000011">
    <property type="protein sequence ID" value="MCM5681278.1"/>
    <property type="molecule type" value="Genomic_DNA"/>
</dbReference>
<keyword evidence="3" id="KW-0238">DNA-binding</keyword>
<proteinExistence type="inferred from homology"/>
<dbReference type="InterPro" id="IPR005119">
    <property type="entry name" value="LysR_subst-bd"/>
</dbReference>
<sequence>MDLKLLEDLAALARERSFVRAAEARHVTHPAFGRRIRALESWAGAVLVDRGRSPVQLTEAGLALLQQAQALVEGLAQAREQLRSHHGSIGGPVLRIGAGRTLARTIVADWLTRLARPRQPLHEQRVEVHTRSMTEVVTLLERGDVDLVCCYEHPATSVRLSNQRFRHLTMAQDKLVPVSRTNGKGQPMHSLATGPLISYAASLSLGALVLDHIRQSVPGAGARTRYVCDSADAIQEFVLKGLGVAWLPWSMVASDCRSGILAPLGNRSDEVHFQVRLYRPRLRQSPLLEQVWDATDQ</sequence>
<dbReference type="SUPFAM" id="SSF46785">
    <property type="entry name" value="Winged helix' DNA-binding domain"/>
    <property type="match status" value="1"/>
</dbReference>
<accession>A0ABT0YRA8</accession>
<dbReference type="CDD" id="cd05466">
    <property type="entry name" value="PBP2_LTTR_substrate"/>
    <property type="match status" value="1"/>
</dbReference>
<dbReference type="PROSITE" id="PS50931">
    <property type="entry name" value="HTH_LYSR"/>
    <property type="match status" value="1"/>
</dbReference>
<reference evidence="6" key="1">
    <citation type="submission" date="2022-05" db="EMBL/GenBank/DDBJ databases">
        <title>Schlegelella sp. nov., isolated from mangrove soil.</title>
        <authorList>
            <person name="Liu Y."/>
            <person name="Ge X."/>
            <person name="Liu W."/>
        </authorList>
    </citation>
    <scope>NUCLEOTIDE SEQUENCE</scope>
    <source>
        <strain evidence="6">S2-27</strain>
    </source>
</reference>
<dbReference type="PANTHER" id="PTHR30126">
    <property type="entry name" value="HTH-TYPE TRANSCRIPTIONAL REGULATOR"/>
    <property type="match status" value="1"/>
</dbReference>
<feature type="domain" description="HTH lysR-type" evidence="5">
    <location>
        <begin position="1"/>
        <end position="58"/>
    </location>
</feature>
<evidence type="ECO:0000313" key="6">
    <source>
        <dbReference type="EMBL" id="MCM5681278.1"/>
    </source>
</evidence>
<dbReference type="Pfam" id="PF00126">
    <property type="entry name" value="HTH_1"/>
    <property type="match status" value="1"/>
</dbReference>
<comment type="similarity">
    <text evidence="1">Belongs to the LysR transcriptional regulatory family.</text>
</comment>
<evidence type="ECO:0000256" key="4">
    <source>
        <dbReference type="ARBA" id="ARBA00023163"/>
    </source>
</evidence>
<keyword evidence="2" id="KW-0805">Transcription regulation</keyword>
<name>A0ABT0YRA8_9BURK</name>
<evidence type="ECO:0000256" key="2">
    <source>
        <dbReference type="ARBA" id="ARBA00023015"/>
    </source>
</evidence>
<dbReference type="Gene3D" id="3.40.190.10">
    <property type="entry name" value="Periplasmic binding protein-like II"/>
    <property type="match status" value="2"/>
</dbReference>
<dbReference type="InterPro" id="IPR000847">
    <property type="entry name" value="LysR_HTH_N"/>
</dbReference>